<comment type="caution">
    <text evidence="6">The sequence shown here is derived from an EMBL/GenBank/DDBJ whole genome shotgun (WGS) entry which is preliminary data.</text>
</comment>
<keyword evidence="4" id="KW-0408">Iron</keyword>
<keyword evidence="3" id="KW-0479">Metal-binding</keyword>
<keyword evidence="5" id="KW-0732">Signal</keyword>
<evidence type="ECO:0000313" key="7">
    <source>
        <dbReference type="Proteomes" id="UP001500279"/>
    </source>
</evidence>
<evidence type="ECO:0000256" key="2">
    <source>
        <dbReference type="ARBA" id="ARBA00022617"/>
    </source>
</evidence>
<sequence length="152" mass="16297">MPFHASSLRTVRVLALALAGSFAAAQAGAQSAATSELYQSFGEQAGLLALSTDLVDRVSSDPRIAGFFEKTNRAALAKQLADQFCQLLGGPCRYAGVDMKTVHQEMGISKADFHALVEDLQAAMAARHIPFSVQNQLLARLAPMHRDIIETP</sequence>
<dbReference type="CDD" id="cd00454">
    <property type="entry name" value="TrHb1_N"/>
    <property type="match status" value="1"/>
</dbReference>
<keyword evidence="7" id="KW-1185">Reference proteome</keyword>
<keyword evidence="2" id="KW-0349">Heme</keyword>
<dbReference type="InterPro" id="IPR012292">
    <property type="entry name" value="Globin/Proto"/>
</dbReference>
<evidence type="ECO:0000256" key="4">
    <source>
        <dbReference type="ARBA" id="ARBA00023004"/>
    </source>
</evidence>
<accession>A0ABP3UY46</accession>
<protein>
    <submittedName>
        <fullName evidence="6">Group 1 truncated hemoglobin</fullName>
    </submittedName>
</protein>
<gene>
    <name evidence="6" type="ORF">GCM10009107_07120</name>
</gene>
<dbReference type="InterPro" id="IPR001486">
    <property type="entry name" value="Hemoglobin_trunc"/>
</dbReference>
<feature type="signal peptide" evidence="5">
    <location>
        <begin position="1"/>
        <end position="29"/>
    </location>
</feature>
<evidence type="ECO:0000256" key="1">
    <source>
        <dbReference type="ARBA" id="ARBA00022448"/>
    </source>
</evidence>
<dbReference type="SUPFAM" id="SSF46458">
    <property type="entry name" value="Globin-like"/>
    <property type="match status" value="1"/>
</dbReference>
<reference evidence="7" key="1">
    <citation type="journal article" date="2019" name="Int. J. Syst. Evol. Microbiol.">
        <title>The Global Catalogue of Microorganisms (GCM) 10K type strain sequencing project: providing services to taxonomists for standard genome sequencing and annotation.</title>
        <authorList>
            <consortium name="The Broad Institute Genomics Platform"/>
            <consortium name="The Broad Institute Genome Sequencing Center for Infectious Disease"/>
            <person name="Wu L."/>
            <person name="Ma J."/>
        </authorList>
    </citation>
    <scope>NUCLEOTIDE SEQUENCE [LARGE SCALE GENOMIC DNA]</scope>
    <source>
        <strain evidence="7">JCM 15503</strain>
    </source>
</reference>
<dbReference type="EMBL" id="BAAAEW010000004">
    <property type="protein sequence ID" value="GAA0743018.1"/>
    <property type="molecule type" value="Genomic_DNA"/>
</dbReference>
<feature type="chain" id="PRO_5045865728" evidence="5">
    <location>
        <begin position="30"/>
        <end position="152"/>
    </location>
</feature>
<evidence type="ECO:0000256" key="3">
    <source>
        <dbReference type="ARBA" id="ARBA00022723"/>
    </source>
</evidence>
<organism evidence="6 7">
    <name type="scientific">Ideonella azotifigens</name>
    <dbReference type="NCBI Taxonomy" id="513160"/>
    <lineage>
        <taxon>Bacteria</taxon>
        <taxon>Pseudomonadati</taxon>
        <taxon>Pseudomonadota</taxon>
        <taxon>Betaproteobacteria</taxon>
        <taxon>Burkholderiales</taxon>
        <taxon>Sphaerotilaceae</taxon>
        <taxon>Ideonella</taxon>
    </lineage>
</organism>
<dbReference type="InterPro" id="IPR009050">
    <property type="entry name" value="Globin-like_sf"/>
</dbReference>
<evidence type="ECO:0000313" key="6">
    <source>
        <dbReference type="EMBL" id="GAA0743018.1"/>
    </source>
</evidence>
<evidence type="ECO:0000256" key="5">
    <source>
        <dbReference type="SAM" id="SignalP"/>
    </source>
</evidence>
<dbReference type="Gene3D" id="1.10.490.10">
    <property type="entry name" value="Globins"/>
    <property type="match status" value="1"/>
</dbReference>
<name>A0ABP3UY46_9BURK</name>
<keyword evidence="1" id="KW-0813">Transport</keyword>
<proteinExistence type="predicted"/>
<dbReference type="Proteomes" id="UP001500279">
    <property type="component" value="Unassembled WGS sequence"/>
</dbReference>
<dbReference type="Pfam" id="PF01152">
    <property type="entry name" value="Bac_globin"/>
    <property type="match status" value="1"/>
</dbReference>
<dbReference type="RefSeq" id="WP_141289760.1">
    <property type="nucleotide sequence ID" value="NZ_BAAAEW010000004.1"/>
</dbReference>